<evidence type="ECO:0000313" key="12">
    <source>
        <dbReference type="EMBL" id="GCE28816.1"/>
    </source>
</evidence>
<sequence length="398" mass="44439">MSWQIRSMTSILTLAIAILYEIFLKQTFLEWCVLCASLLLSLFMIWIHQSWWSRTRYIVATGLLIAFMLIHSFFNAWSPYSSLLLLPLVLVLARDVHRYPRLTTILAVVTIAAMLVISSTSNLTFTLMPWLISAFMGVRAINAYKYAYSISQLHLLELNQAHCALQDTHDTLQEATIHSIRYAAMAERTRLAREMHDGLGHQLTSLIVQLQALKLMLPMQAQQAADAVPAMLEVARTAMADVRQAVHAWDEDESASALVSLQGLVSQTAAHAPLSLDFRQDDAISDWPIEIRVTLYRILQELLTNIMRHAEATSATIQVQEQEQQVILTVADNGSYTADRQLTPGFGLKGIMQRSQKLGGSCTFSPCQPHGLQVQVILPATPTVQHAQALHQGEDSHG</sequence>
<keyword evidence="3" id="KW-0597">Phosphoprotein</keyword>
<dbReference type="InterPro" id="IPR011712">
    <property type="entry name" value="Sig_transdc_His_kin_sub3_dim/P"/>
</dbReference>
<protein>
    <recommendedName>
        <fullName evidence="2">histidine kinase</fullName>
        <ecNumber evidence="2">2.7.13.3</ecNumber>
    </recommendedName>
</protein>
<evidence type="ECO:0000259" key="11">
    <source>
        <dbReference type="Pfam" id="PF07730"/>
    </source>
</evidence>
<keyword evidence="9" id="KW-0812">Transmembrane</keyword>
<proteinExistence type="predicted"/>
<keyword evidence="5" id="KW-0547">Nucleotide-binding</keyword>
<dbReference type="InterPro" id="IPR036890">
    <property type="entry name" value="HATPase_C_sf"/>
</dbReference>
<dbReference type="GO" id="GO:0005524">
    <property type="term" value="F:ATP binding"/>
    <property type="evidence" value="ECO:0007669"/>
    <property type="project" value="UniProtKB-KW"/>
</dbReference>
<feature type="domain" description="Signal transduction histidine kinase subgroup 3 dimerisation and phosphoacceptor" evidence="11">
    <location>
        <begin position="187"/>
        <end position="249"/>
    </location>
</feature>
<gene>
    <name evidence="12" type="primary">yxjM_1</name>
    <name evidence="12" type="ORF">KDA_43000</name>
</gene>
<feature type="transmembrane region" description="Helical" evidence="9">
    <location>
        <begin position="99"/>
        <end position="117"/>
    </location>
</feature>
<keyword evidence="9" id="KW-0472">Membrane</keyword>
<dbReference type="InterPro" id="IPR050482">
    <property type="entry name" value="Sensor_HK_TwoCompSys"/>
</dbReference>
<evidence type="ECO:0000256" key="8">
    <source>
        <dbReference type="ARBA" id="ARBA00023012"/>
    </source>
</evidence>
<comment type="catalytic activity">
    <reaction evidence="1">
        <text>ATP + protein L-histidine = ADP + protein N-phospho-L-histidine.</text>
        <dbReference type="EC" id="2.7.13.3"/>
    </reaction>
</comment>
<evidence type="ECO:0000256" key="9">
    <source>
        <dbReference type="SAM" id="Phobius"/>
    </source>
</evidence>
<dbReference type="Pfam" id="PF07730">
    <property type="entry name" value="HisKA_3"/>
    <property type="match status" value="1"/>
</dbReference>
<evidence type="ECO:0000256" key="4">
    <source>
        <dbReference type="ARBA" id="ARBA00022679"/>
    </source>
</evidence>
<keyword evidence="4" id="KW-0808">Transferase</keyword>
<feature type="transmembrane region" description="Helical" evidence="9">
    <location>
        <begin position="57"/>
        <end position="78"/>
    </location>
</feature>
<keyword evidence="7" id="KW-0067">ATP-binding</keyword>
<feature type="domain" description="Histidine kinase/HSP90-like ATPase" evidence="10">
    <location>
        <begin position="293"/>
        <end position="381"/>
    </location>
</feature>
<organism evidence="12 13">
    <name type="scientific">Dictyobacter alpinus</name>
    <dbReference type="NCBI Taxonomy" id="2014873"/>
    <lineage>
        <taxon>Bacteria</taxon>
        <taxon>Bacillati</taxon>
        <taxon>Chloroflexota</taxon>
        <taxon>Ktedonobacteria</taxon>
        <taxon>Ktedonobacterales</taxon>
        <taxon>Dictyobacteraceae</taxon>
        <taxon>Dictyobacter</taxon>
    </lineage>
</organism>
<dbReference type="CDD" id="cd16917">
    <property type="entry name" value="HATPase_UhpB-NarQ-NarX-like"/>
    <property type="match status" value="1"/>
</dbReference>
<evidence type="ECO:0000313" key="13">
    <source>
        <dbReference type="Proteomes" id="UP000287171"/>
    </source>
</evidence>
<keyword evidence="9" id="KW-1133">Transmembrane helix</keyword>
<evidence type="ECO:0000256" key="3">
    <source>
        <dbReference type="ARBA" id="ARBA00022553"/>
    </source>
</evidence>
<evidence type="ECO:0000256" key="1">
    <source>
        <dbReference type="ARBA" id="ARBA00000085"/>
    </source>
</evidence>
<dbReference type="Pfam" id="PF02518">
    <property type="entry name" value="HATPase_c"/>
    <property type="match status" value="1"/>
</dbReference>
<evidence type="ECO:0000256" key="7">
    <source>
        <dbReference type="ARBA" id="ARBA00022840"/>
    </source>
</evidence>
<accession>A0A402BBX2</accession>
<dbReference type="Gene3D" id="3.30.565.10">
    <property type="entry name" value="Histidine kinase-like ATPase, C-terminal domain"/>
    <property type="match status" value="1"/>
</dbReference>
<evidence type="ECO:0000256" key="6">
    <source>
        <dbReference type="ARBA" id="ARBA00022777"/>
    </source>
</evidence>
<feature type="transmembrane region" description="Helical" evidence="9">
    <location>
        <begin position="6"/>
        <end position="24"/>
    </location>
</feature>
<evidence type="ECO:0000256" key="2">
    <source>
        <dbReference type="ARBA" id="ARBA00012438"/>
    </source>
</evidence>
<feature type="transmembrane region" description="Helical" evidence="9">
    <location>
        <begin position="31"/>
        <end position="51"/>
    </location>
</feature>
<dbReference type="PANTHER" id="PTHR24421:SF10">
    <property type="entry name" value="NITRATE_NITRITE SENSOR PROTEIN NARQ"/>
    <property type="match status" value="1"/>
</dbReference>
<dbReference type="AlphaFoldDB" id="A0A402BBX2"/>
<keyword evidence="6 12" id="KW-0418">Kinase</keyword>
<dbReference type="RefSeq" id="WP_126628990.1">
    <property type="nucleotide sequence ID" value="NZ_BIFT01000001.1"/>
</dbReference>
<dbReference type="Gene3D" id="1.20.5.1930">
    <property type="match status" value="1"/>
</dbReference>
<dbReference type="SUPFAM" id="SSF55874">
    <property type="entry name" value="ATPase domain of HSP90 chaperone/DNA topoisomerase II/histidine kinase"/>
    <property type="match status" value="1"/>
</dbReference>
<dbReference type="EMBL" id="BIFT01000001">
    <property type="protein sequence ID" value="GCE28816.1"/>
    <property type="molecule type" value="Genomic_DNA"/>
</dbReference>
<evidence type="ECO:0000256" key="5">
    <source>
        <dbReference type="ARBA" id="ARBA00022741"/>
    </source>
</evidence>
<dbReference type="Proteomes" id="UP000287171">
    <property type="component" value="Unassembled WGS sequence"/>
</dbReference>
<evidence type="ECO:0000259" key="10">
    <source>
        <dbReference type="Pfam" id="PF02518"/>
    </source>
</evidence>
<dbReference type="OrthoDB" id="199946at2"/>
<dbReference type="EC" id="2.7.13.3" evidence="2"/>
<dbReference type="GO" id="GO:0000155">
    <property type="term" value="F:phosphorelay sensor kinase activity"/>
    <property type="evidence" value="ECO:0007669"/>
    <property type="project" value="InterPro"/>
</dbReference>
<dbReference type="GO" id="GO:0046983">
    <property type="term" value="F:protein dimerization activity"/>
    <property type="evidence" value="ECO:0007669"/>
    <property type="project" value="InterPro"/>
</dbReference>
<dbReference type="PANTHER" id="PTHR24421">
    <property type="entry name" value="NITRATE/NITRITE SENSOR PROTEIN NARX-RELATED"/>
    <property type="match status" value="1"/>
</dbReference>
<comment type="caution">
    <text evidence="12">The sequence shown here is derived from an EMBL/GenBank/DDBJ whole genome shotgun (WGS) entry which is preliminary data.</text>
</comment>
<keyword evidence="8" id="KW-0902">Two-component regulatory system</keyword>
<reference evidence="13" key="1">
    <citation type="submission" date="2018-12" db="EMBL/GenBank/DDBJ databases">
        <title>Tengunoibacter tsumagoiensis gen. nov., sp. nov., Dictyobacter kobayashii sp. nov., D. alpinus sp. nov., and D. joshuensis sp. nov. and description of Dictyobacteraceae fam. nov. within the order Ktedonobacterales isolated from Tengu-no-mugimeshi.</title>
        <authorList>
            <person name="Wang C.M."/>
            <person name="Zheng Y."/>
            <person name="Sakai Y."/>
            <person name="Toyoda A."/>
            <person name="Minakuchi Y."/>
            <person name="Abe K."/>
            <person name="Yokota A."/>
            <person name="Yabe S."/>
        </authorList>
    </citation>
    <scope>NUCLEOTIDE SEQUENCE [LARGE SCALE GENOMIC DNA]</scope>
    <source>
        <strain evidence="13">Uno16</strain>
    </source>
</reference>
<dbReference type="GO" id="GO:0016020">
    <property type="term" value="C:membrane"/>
    <property type="evidence" value="ECO:0007669"/>
    <property type="project" value="InterPro"/>
</dbReference>
<name>A0A402BBX2_9CHLR</name>
<dbReference type="InterPro" id="IPR003594">
    <property type="entry name" value="HATPase_dom"/>
</dbReference>
<keyword evidence="13" id="KW-1185">Reference proteome</keyword>